<evidence type="ECO:0000313" key="4">
    <source>
        <dbReference type="Proteomes" id="UP000005741"/>
    </source>
</evidence>
<keyword evidence="4" id="KW-1185">Reference proteome</keyword>
<proteinExistence type="predicted"/>
<feature type="transmembrane region" description="Helical" evidence="1">
    <location>
        <begin position="169"/>
        <end position="190"/>
    </location>
</feature>
<dbReference type="NCBIfam" id="NF040495">
    <property type="entry name" value="tranport_ArsG"/>
    <property type="match status" value="1"/>
</dbReference>
<feature type="transmembrane region" description="Helical" evidence="1">
    <location>
        <begin position="136"/>
        <end position="163"/>
    </location>
</feature>
<keyword evidence="1" id="KW-0812">Transmembrane</keyword>
<dbReference type="PANTHER" id="PTHR31272">
    <property type="entry name" value="CYTOCHROME C-TYPE BIOGENESIS PROTEIN HI_1454-RELATED"/>
    <property type="match status" value="1"/>
</dbReference>
<name>H1Z1H2_9EURY</name>
<dbReference type="InterPro" id="IPR051790">
    <property type="entry name" value="Cytochrome_c-biogenesis_DsbD"/>
</dbReference>
<reference evidence="3 4" key="1">
    <citation type="submission" date="2011-10" db="EMBL/GenBank/DDBJ databases">
        <title>The Improved High-Quality Draft genome of Methanoplanus limicola DSM 2279.</title>
        <authorList>
            <consortium name="US DOE Joint Genome Institute (JGI-PGF)"/>
            <person name="Lucas S."/>
            <person name="Copeland A."/>
            <person name="Lapidus A."/>
            <person name="Glavina del Rio T."/>
            <person name="Dalin E."/>
            <person name="Tice H."/>
            <person name="Bruce D."/>
            <person name="Goodwin L."/>
            <person name="Pitluck S."/>
            <person name="Peters L."/>
            <person name="Mikhailova N."/>
            <person name="Lu M."/>
            <person name="Kyrpides N."/>
            <person name="Mavromatis K."/>
            <person name="Ivanova N."/>
            <person name="Markowitz V."/>
            <person name="Cheng J.-F."/>
            <person name="Hugenholtz P."/>
            <person name="Woyke T."/>
            <person name="Wu D."/>
            <person name="Wirth R."/>
            <person name="Brambilla E.-M."/>
            <person name="Klenk H.-P."/>
            <person name="Eisen J.A."/>
        </authorList>
    </citation>
    <scope>NUCLEOTIDE SEQUENCE [LARGE SCALE GENOMIC DNA]</scope>
    <source>
        <strain evidence="3 4">DSM 2279</strain>
    </source>
</reference>
<feature type="transmembrane region" description="Helical" evidence="1">
    <location>
        <begin position="12"/>
        <end position="39"/>
    </location>
</feature>
<accession>H1Z1H2</accession>
<keyword evidence="1" id="KW-0472">Membrane</keyword>
<gene>
    <name evidence="3" type="ORF">Metlim_2260</name>
</gene>
<sequence>METMGMSGIPVIAAFFIGLMTAFSPCPLATNMAAIAYISGKGEKFVRTLSAGILYAGGRALGYILVAAAVLWLELGVAPVSAFLRNYGEMLLGPFLLIIGIIILKEISFDSFGFLNGDYSGRLKMWLFDRGLFGSFGLGFVFAVAFCPFSAALFFGMLIPLAANNSDPLIIPASFALATAFPVILVSLLIAGGMKGAVRFMNRVNKADSYIRTAAAYVFIAGGIFYTGIWIKGLVL</sequence>
<feature type="domain" description="Urease accessory protein UreH-like transmembrane" evidence="2">
    <location>
        <begin position="13"/>
        <end position="199"/>
    </location>
</feature>
<feature type="transmembrane region" description="Helical" evidence="1">
    <location>
        <begin position="60"/>
        <end position="84"/>
    </location>
</feature>
<dbReference type="STRING" id="937775.Metlim_2260"/>
<dbReference type="Pfam" id="PF13386">
    <property type="entry name" value="DsbD_2"/>
    <property type="match status" value="1"/>
</dbReference>
<dbReference type="HOGENOM" id="CLU_087516_1_0_2"/>
<protein>
    <submittedName>
        <fullName evidence="3">Putative cytochrome c biogenesis protein</fullName>
    </submittedName>
</protein>
<keyword evidence="1" id="KW-1133">Transmembrane helix</keyword>
<organism evidence="3 4">
    <name type="scientific">Methanoplanus limicola DSM 2279</name>
    <dbReference type="NCBI Taxonomy" id="937775"/>
    <lineage>
        <taxon>Archaea</taxon>
        <taxon>Methanobacteriati</taxon>
        <taxon>Methanobacteriota</taxon>
        <taxon>Stenosarchaea group</taxon>
        <taxon>Methanomicrobia</taxon>
        <taxon>Methanomicrobiales</taxon>
        <taxon>Methanomicrobiaceae</taxon>
        <taxon>Methanoplanus</taxon>
    </lineage>
</organism>
<dbReference type="AlphaFoldDB" id="H1Z1H2"/>
<dbReference type="RefSeq" id="WP_004078575.1">
    <property type="nucleotide sequence ID" value="NZ_CM001436.1"/>
</dbReference>
<dbReference type="Proteomes" id="UP000005741">
    <property type="component" value="Chromosome"/>
</dbReference>
<evidence type="ECO:0000313" key="3">
    <source>
        <dbReference type="EMBL" id="EHQ36319.1"/>
    </source>
</evidence>
<evidence type="ECO:0000256" key="1">
    <source>
        <dbReference type="SAM" id="Phobius"/>
    </source>
</evidence>
<feature type="transmembrane region" description="Helical" evidence="1">
    <location>
        <begin position="90"/>
        <end position="115"/>
    </location>
</feature>
<evidence type="ECO:0000259" key="2">
    <source>
        <dbReference type="Pfam" id="PF13386"/>
    </source>
</evidence>
<feature type="transmembrane region" description="Helical" evidence="1">
    <location>
        <begin position="210"/>
        <end position="231"/>
    </location>
</feature>
<dbReference type="PANTHER" id="PTHR31272:SF4">
    <property type="entry name" value="CYTOCHROME C-TYPE BIOGENESIS PROTEIN HI_1454-RELATED"/>
    <property type="match status" value="1"/>
</dbReference>
<dbReference type="InterPro" id="IPR039447">
    <property type="entry name" value="UreH-like_TM_dom"/>
</dbReference>
<dbReference type="InParanoid" id="H1Z1H2"/>
<dbReference type="EMBL" id="CM001436">
    <property type="protein sequence ID" value="EHQ36319.1"/>
    <property type="molecule type" value="Genomic_DNA"/>
</dbReference>